<gene>
    <name evidence="1" type="ORF">Nazgul42</name>
</gene>
<dbReference type="Pfam" id="PF22633">
    <property type="entry name" value="F5_F8_type_C_2"/>
    <property type="match status" value="1"/>
</dbReference>
<accession>Q6UYJ9</accession>
<reference evidence="1" key="1">
    <citation type="submission" date="2006-02" db="EMBL/GenBank/DDBJ databases">
        <title>Complete nucleotide sequence of BcepNazgul, a novel soil phage of Burkholderia cepacia genomovar VII.</title>
        <authorList>
            <person name="Summer E.J."/>
            <person name="Peek M.L."/>
            <person name="Haliburton J.R."/>
            <person name="Hall E."/>
            <person name="Heusinkveld K."/>
            <person name="Simser J."/>
            <person name="No E.G."/>
            <person name="Gonzalez C.F."/>
            <person name="Young R.F."/>
        </authorList>
    </citation>
    <scope>NUCLEOTIDE SEQUENCE [LARGE SCALE GENOMIC DNA]</scope>
</reference>
<dbReference type="GeneID" id="2559576"/>
<dbReference type="Gene3D" id="2.60.120.260">
    <property type="entry name" value="Galactose-binding domain-like"/>
    <property type="match status" value="1"/>
</dbReference>
<name>Q6UYJ9_9CAUD</name>
<dbReference type="Gene3D" id="1.20.5.320">
    <property type="entry name" value="6-Phosphogluconate Dehydrogenase, domain 3"/>
    <property type="match status" value="1"/>
</dbReference>
<dbReference type="InterPro" id="IPR021251">
    <property type="entry name" value="DUF2793"/>
</dbReference>
<dbReference type="EMBL" id="AY357582">
    <property type="protein sequence ID" value="AAQ63342.1"/>
    <property type="molecule type" value="Genomic_DNA"/>
</dbReference>
<evidence type="ECO:0000313" key="2">
    <source>
        <dbReference type="Proteomes" id="UP000002549"/>
    </source>
</evidence>
<dbReference type="KEGG" id="vg:2559576"/>
<protein>
    <submittedName>
        <fullName evidence="1">Tail fiber protein</fullName>
    </submittedName>
</protein>
<dbReference type="InterPro" id="IPR008979">
    <property type="entry name" value="Galactose-bd-like_sf"/>
</dbReference>
<sequence length="1270" mass="130579">MMAEAQGKNLGVWWGWADGASGWGTTTNGSLQLLDTIVQLGVIDNTLTVPPSSPAEGDRYIVGKSPAPTGAWANHGDDVAAFLGGAWAFYTPKLGWTAFSGSTGRVEWNGTAWQAAQGGIPDAPSDGVGYARKDGGWTPVATGSGIPEAPADGKQYARKNSGWAEVQIPASSMATLSDANISNPQDQQVVSWDAASGKWINKTISGGGGIPDAPNNANQYTRGQATWNVLGAFVASGASHAGGLVPDPGATAGATKYLREDAQWAVPPYPSTMVGSGASHAAGLVPDPGATAGTTKYLREDGTWVVPPAGGSTTLVGLTDVAVASQSDKQVIAWNAASAKWTNQTVTAGIADAPSDGTKYMRQNGTWASFFTKTNPYGAHKYWRINCSAAQTGGVGMRVAELRFIDTNGAQIATTGGTASGSAQNTTFGPDNAFDGNTATYYRSNSAPLAGAEIFLGYQWPAAKSVARVQIAVTDNLSGGPSNFTVQYSDDGSAWTTAWTVTGAGPYTDQVFIDFASPDVTTTSDDQLRWLGDVKLTSLTDGQAITWSASQGKFVNASVVGEAPTDGQRYTRGGSGTATWQTLGAFVKSGSTHAAGLVPDPGATAGTTKYLREDATWATTPLPPVMGASGGSHAAGLVPDPGIVAGTTRFLREDATWATTPLPPVMGASGGSHAAGLVPDPGIVAGTTRFLREDATWATTPLPPVMGASGGSHAAGLVPDPGIVAGTTRFLREDGTWATTPGATALASGLSDVSVPVSAVVGPADTTSYNNGAYNWNGNLLTVTQNCVVTSLTTHLQTAGMVGVQLQAAVAPASSGTLTGAPTFSSPVTIATAGSLDFTFNFPTPVALTAGTQYAFLVGCPGQAGNYATPIDSPGSGTWPSNSFSTMGTRARVNVSPPVNGSAYDTQGGSTVPVTMRIGFAVSSASGQYLRNNGANWTNSTIQPGDLPATTGRNRFVDGNVDSWQIGTSFNLAAATDQYTADMWRAISGTGGATTVSRITATPESAPKWIDSSRRYKLRFNQTTAASSAPQLYQNIEGVNTFSGRSVTVSTTLVAAAAANLVTAIQVVQNFGSGGSPASSVVTLKNVTWSVGTTESRFSVRVDIPSIAGKQLGTNGDDKLQVAFVLATGITFTLDFSQLQIEESDPASSSDVNGLGGAPSPFEYRGLALETARVKRYIERLDGSGGNIKYYAYNISGNYGLMTIVWSSEKARSPTTSIGGTWVGTSGVVNTPFVDAANKFVARIAAQWSTTGSGSFDSGSNGYVLGDARP</sequence>
<dbReference type="Proteomes" id="UP000002549">
    <property type="component" value="Segment"/>
</dbReference>
<dbReference type="RefSeq" id="NP_918975.1">
    <property type="nucleotide sequence ID" value="NC_005091.2"/>
</dbReference>
<organism evidence="1 2">
    <name type="scientific">Burkholderia phage BcepNazgul</name>
    <dbReference type="NCBI Taxonomy" id="242861"/>
    <lineage>
        <taxon>Viruses</taxon>
        <taxon>Duplodnaviria</taxon>
        <taxon>Heunggongvirae</taxon>
        <taxon>Uroviricota</taxon>
        <taxon>Caudoviricetes</taxon>
        <taxon>Casjensviridae</taxon>
        <taxon>Nazgulvirus</taxon>
        <taxon>Nazgulvirus bcepnazgul</taxon>
        <taxon>Burkholderia virus BcepNazgul</taxon>
    </lineage>
</organism>
<proteinExistence type="predicted"/>
<dbReference type="SUPFAM" id="SSF49785">
    <property type="entry name" value="Galactose-binding domain-like"/>
    <property type="match status" value="1"/>
</dbReference>
<keyword evidence="2" id="KW-1185">Reference proteome</keyword>
<dbReference type="Gene3D" id="6.20.230.10">
    <property type="match status" value="2"/>
</dbReference>
<dbReference type="Pfam" id="PF10983">
    <property type="entry name" value="DUF2793"/>
    <property type="match status" value="1"/>
</dbReference>
<evidence type="ECO:0000313" key="1">
    <source>
        <dbReference type="EMBL" id="AAQ63342.1"/>
    </source>
</evidence>